<dbReference type="Gene3D" id="3.40.50.720">
    <property type="entry name" value="NAD(P)-binding Rossmann-like Domain"/>
    <property type="match status" value="3"/>
</dbReference>
<dbReference type="Pfam" id="PF13450">
    <property type="entry name" value="NAD_binding_8"/>
    <property type="match status" value="1"/>
</dbReference>
<comment type="caution">
    <text evidence="2">The sequence shown here is derived from an EMBL/GenBank/DDBJ whole genome shotgun (WGS) entry which is preliminary data.</text>
</comment>
<sequence length="388" mass="44946">MTFCVVGSGFTGSVLARHLADRGYRVTVVDERPHPAGNCYTERDPETGVMVHRYGPHIFHTANLRVWDYVQRFGTFSPYINRVKAIAQGRVFSLPINLLTINQFFGTAMGPEEARTFIERKTDTSIINPKSFEEQALRSIGSELYRAFFHGYTRKQWGREPSSLPASVFRRLPLRFDYDDNYFHSPYQGMPVNGYTALIENILNHSRIDLRLSCSFEQIDNDFTHVFYTGPIDRYFDFRPGRLAYRTVEFERFVVPGDYQGTGVINYCDKDIPFTRISEHKYFMPWEQDHFEKTVCFREYSREAGKGDAPYYPIRLTSEKRLLATYQALAHKERGVSFLGRLGTYRYLDMDVSIGEALSACDRIDEALQEDVFNLPVFFIDPEGDINP</sequence>
<dbReference type="PANTHER" id="PTHR21197:SF0">
    <property type="entry name" value="UDP-GALACTOPYRANOSE MUTASE"/>
    <property type="match status" value="1"/>
</dbReference>
<dbReference type="RefSeq" id="WP_173570493.1">
    <property type="nucleotide sequence ID" value="NZ_WOSY01000009.1"/>
</dbReference>
<proteinExistence type="predicted"/>
<keyword evidence="3" id="KW-1185">Reference proteome</keyword>
<reference evidence="2 3" key="1">
    <citation type="journal article" date="2020" name="Int. J. Syst. Evol. Microbiol.">
        <title>Novel acetic acid bacteria from cider fermentations: Acetobacter conturbans sp. nov. and Acetobacter fallax sp. nov.</title>
        <authorList>
            <person name="Sombolestani A.S."/>
            <person name="Cleenwerck I."/>
            <person name="Cnockaert M."/>
            <person name="Borremans W."/>
            <person name="Wieme A.D."/>
            <person name="De Vuyst L."/>
            <person name="Vandamme P."/>
        </authorList>
    </citation>
    <scope>NUCLEOTIDE SEQUENCE [LARGE SCALE GENOMIC DNA]</scope>
    <source>
        <strain evidence="2 3">LMG 1627</strain>
    </source>
</reference>
<dbReference type="PANTHER" id="PTHR21197">
    <property type="entry name" value="UDP-GALACTOPYRANOSE MUTASE"/>
    <property type="match status" value="1"/>
</dbReference>
<dbReference type="SUPFAM" id="SSF54373">
    <property type="entry name" value="FAD-linked reductases, C-terminal domain"/>
    <property type="match status" value="1"/>
</dbReference>
<dbReference type="Proteomes" id="UP000631653">
    <property type="component" value="Unassembled WGS sequence"/>
</dbReference>
<gene>
    <name evidence="2" type="ORF">GOB81_10970</name>
</gene>
<protein>
    <submittedName>
        <fullName evidence="2">NAD(P)-binding protein</fullName>
    </submittedName>
</protein>
<feature type="domain" description="UDP-galactopyranose mutase C-terminal" evidence="1">
    <location>
        <begin position="147"/>
        <end position="347"/>
    </location>
</feature>
<name>A0ABX0K0A8_9PROT</name>
<dbReference type="Pfam" id="PF03275">
    <property type="entry name" value="GLF"/>
    <property type="match status" value="1"/>
</dbReference>
<dbReference type="InterPro" id="IPR015899">
    <property type="entry name" value="UDP-GalPyranose_mutase_C"/>
</dbReference>
<organism evidence="2 3">
    <name type="scientific">Acetobacter conturbans</name>
    <dbReference type="NCBI Taxonomy" id="1737472"/>
    <lineage>
        <taxon>Bacteria</taxon>
        <taxon>Pseudomonadati</taxon>
        <taxon>Pseudomonadota</taxon>
        <taxon>Alphaproteobacteria</taxon>
        <taxon>Acetobacterales</taxon>
        <taxon>Acetobacteraceae</taxon>
        <taxon>Acetobacter</taxon>
    </lineage>
</organism>
<evidence type="ECO:0000259" key="1">
    <source>
        <dbReference type="Pfam" id="PF03275"/>
    </source>
</evidence>
<dbReference type="SUPFAM" id="SSF51971">
    <property type="entry name" value="Nucleotide-binding domain"/>
    <property type="match status" value="1"/>
</dbReference>
<evidence type="ECO:0000313" key="2">
    <source>
        <dbReference type="EMBL" id="NHN89146.1"/>
    </source>
</evidence>
<accession>A0ABX0K0A8</accession>
<dbReference type="EMBL" id="WOSY01000009">
    <property type="protein sequence ID" value="NHN89146.1"/>
    <property type="molecule type" value="Genomic_DNA"/>
</dbReference>
<evidence type="ECO:0000313" key="3">
    <source>
        <dbReference type="Proteomes" id="UP000631653"/>
    </source>
</evidence>